<dbReference type="EMBL" id="CACQ02007943">
    <property type="protein sequence ID" value="CCF45651.1"/>
    <property type="molecule type" value="Genomic_DNA"/>
</dbReference>
<name>H1VZI9_COLHI</name>
<gene>
    <name evidence="2" type="ORF">CH063_14664</name>
</gene>
<proteinExistence type="predicted"/>
<accession>H1VZI9</accession>
<dbReference type="HOGENOM" id="CLU_2549102_0_0_1"/>
<feature type="non-terminal residue" evidence="2">
    <location>
        <position position="1"/>
    </location>
</feature>
<protein>
    <submittedName>
        <fullName evidence="2">Uncharacterized protein</fullName>
    </submittedName>
</protein>
<feature type="region of interest" description="Disordered" evidence="1">
    <location>
        <begin position="1"/>
        <end position="47"/>
    </location>
</feature>
<sequence>GCRRRGGRRAAHPRHLPPHRRRVRPAEGLQRGRPAALGEPRRRGRGAGCFYAPRAAATGAVHQPAAAETKEEVVCPTSPGQDL</sequence>
<organism evidence="2 3">
    <name type="scientific">Colletotrichum higginsianum (strain IMI 349063)</name>
    <name type="common">Crucifer anthracnose fungus</name>
    <dbReference type="NCBI Taxonomy" id="759273"/>
    <lineage>
        <taxon>Eukaryota</taxon>
        <taxon>Fungi</taxon>
        <taxon>Dikarya</taxon>
        <taxon>Ascomycota</taxon>
        <taxon>Pezizomycotina</taxon>
        <taxon>Sordariomycetes</taxon>
        <taxon>Hypocreomycetidae</taxon>
        <taxon>Glomerellales</taxon>
        <taxon>Glomerellaceae</taxon>
        <taxon>Colletotrichum</taxon>
        <taxon>Colletotrichum destructivum species complex</taxon>
    </lineage>
</organism>
<feature type="region of interest" description="Disordered" evidence="1">
    <location>
        <begin position="63"/>
        <end position="83"/>
    </location>
</feature>
<reference evidence="3" key="1">
    <citation type="journal article" date="2012" name="Nat. Genet.">
        <title>Lifestyle transitions in plant pathogenic Colletotrichum fungi deciphered by genome and transcriptome analyses.</title>
        <authorList>
            <person name="O'Connell R.J."/>
            <person name="Thon M.R."/>
            <person name="Hacquard S."/>
            <person name="Amyotte S.G."/>
            <person name="Kleemann J."/>
            <person name="Torres M.F."/>
            <person name="Damm U."/>
            <person name="Buiate E.A."/>
            <person name="Epstein L."/>
            <person name="Alkan N."/>
            <person name="Altmueller J."/>
            <person name="Alvarado-Balderrama L."/>
            <person name="Bauser C.A."/>
            <person name="Becker C."/>
            <person name="Birren B.W."/>
            <person name="Chen Z."/>
            <person name="Choi J."/>
            <person name="Crouch J.A."/>
            <person name="Duvick J.P."/>
            <person name="Farman M.A."/>
            <person name="Gan P."/>
            <person name="Heiman D."/>
            <person name="Henrissat B."/>
            <person name="Howard R.J."/>
            <person name="Kabbage M."/>
            <person name="Koch C."/>
            <person name="Kracher B."/>
            <person name="Kubo Y."/>
            <person name="Law A.D."/>
            <person name="Lebrun M.-H."/>
            <person name="Lee Y.-H."/>
            <person name="Miyara I."/>
            <person name="Moore N."/>
            <person name="Neumann U."/>
            <person name="Nordstroem K."/>
            <person name="Panaccione D.G."/>
            <person name="Panstruga R."/>
            <person name="Place M."/>
            <person name="Proctor R.H."/>
            <person name="Prusky D."/>
            <person name="Rech G."/>
            <person name="Reinhardt R."/>
            <person name="Rollins J.A."/>
            <person name="Rounsley S."/>
            <person name="Schardl C.L."/>
            <person name="Schwartz D.C."/>
            <person name="Shenoy N."/>
            <person name="Shirasu K."/>
            <person name="Sikhakolli U.R."/>
            <person name="Stueber K."/>
            <person name="Sukno S.A."/>
            <person name="Sweigard J.A."/>
            <person name="Takano Y."/>
            <person name="Takahara H."/>
            <person name="Trail F."/>
            <person name="van der Does H.C."/>
            <person name="Voll L.M."/>
            <person name="Will I."/>
            <person name="Young S."/>
            <person name="Zeng Q."/>
            <person name="Zhang J."/>
            <person name="Zhou S."/>
            <person name="Dickman M.B."/>
            <person name="Schulze-Lefert P."/>
            <person name="Ver Loren van Themaat E."/>
            <person name="Ma L.-J."/>
            <person name="Vaillancourt L.J."/>
        </authorList>
    </citation>
    <scope>NUCLEOTIDE SEQUENCE [LARGE SCALE GENOMIC DNA]</scope>
    <source>
        <strain evidence="3">IMI 349063</strain>
    </source>
</reference>
<dbReference type="Proteomes" id="UP000007174">
    <property type="component" value="Unassembled WGS sequence"/>
</dbReference>
<feature type="non-terminal residue" evidence="2">
    <location>
        <position position="83"/>
    </location>
</feature>
<evidence type="ECO:0000313" key="3">
    <source>
        <dbReference type="Proteomes" id="UP000007174"/>
    </source>
</evidence>
<dbReference type="AlphaFoldDB" id="H1VZI9"/>
<feature type="compositionally biased region" description="Basic residues" evidence="1">
    <location>
        <begin position="1"/>
        <end position="23"/>
    </location>
</feature>
<evidence type="ECO:0000313" key="2">
    <source>
        <dbReference type="EMBL" id="CCF45651.1"/>
    </source>
</evidence>
<evidence type="ECO:0000256" key="1">
    <source>
        <dbReference type="SAM" id="MobiDB-lite"/>
    </source>
</evidence>